<gene>
    <name evidence="1" type="ORF">CWS72_14195</name>
</gene>
<proteinExistence type="predicted"/>
<sequence>MSASAQLSALAEQVRRLDRDRFGTVLFAPPERREDLFALYAFNSEVSRIRELVHEPLLGRIRLQWWRDTLDEARSGGKPAHPTAVVLGEAALRHSLSAEPFEQLLAARERDMEAEPPKDATELLAYVEGAAGALNVIALEILGIRDPEPLSAARSVGIAWGLTGLLRAVPFHAGAGRSYLPTDLLAERGLVSGDVLAGRRSPGLSGVAEVLADMARRHLAEARRRTVPRAALPGLLTATLAESYLRALAKSGFDLFEGTWSTPRPQPLRLGWAVARGRF</sequence>
<comment type="caution">
    <text evidence="1">The sequence shown here is derived from an EMBL/GenBank/DDBJ whole genome shotgun (WGS) entry which is preliminary data.</text>
</comment>
<dbReference type="OrthoDB" id="9814909at2"/>
<accession>A0A2N3PTV7</accession>
<organism evidence="1 2">
    <name type="scientific">Telmatospirillum siberiense</name>
    <dbReference type="NCBI Taxonomy" id="382514"/>
    <lineage>
        <taxon>Bacteria</taxon>
        <taxon>Pseudomonadati</taxon>
        <taxon>Pseudomonadota</taxon>
        <taxon>Alphaproteobacteria</taxon>
        <taxon>Rhodospirillales</taxon>
        <taxon>Rhodospirillaceae</taxon>
        <taxon>Telmatospirillum</taxon>
    </lineage>
</organism>
<dbReference type="AlphaFoldDB" id="A0A2N3PTV7"/>
<keyword evidence="2" id="KW-1185">Reference proteome</keyword>
<dbReference type="Gene3D" id="1.10.600.10">
    <property type="entry name" value="Farnesyl Diphosphate Synthase"/>
    <property type="match status" value="1"/>
</dbReference>
<dbReference type="GO" id="GO:0016765">
    <property type="term" value="F:transferase activity, transferring alkyl or aryl (other than methyl) groups"/>
    <property type="evidence" value="ECO:0007669"/>
    <property type="project" value="UniProtKB-ARBA"/>
</dbReference>
<dbReference type="InterPro" id="IPR002060">
    <property type="entry name" value="Squ/phyt_synthse"/>
</dbReference>
<name>A0A2N3PTV7_9PROT</name>
<protein>
    <submittedName>
        <fullName evidence="1">Squalene/phytoene synthase family protein</fullName>
    </submittedName>
</protein>
<evidence type="ECO:0000313" key="1">
    <source>
        <dbReference type="EMBL" id="PKU23828.1"/>
    </source>
</evidence>
<dbReference type="SUPFAM" id="SSF48576">
    <property type="entry name" value="Terpenoid synthases"/>
    <property type="match status" value="1"/>
</dbReference>
<dbReference type="RefSeq" id="WP_101251284.1">
    <property type="nucleotide sequence ID" value="NZ_PIUM01000016.1"/>
</dbReference>
<dbReference type="PANTHER" id="PTHR31480">
    <property type="entry name" value="BIFUNCTIONAL LYCOPENE CYCLASE/PHYTOENE SYNTHASE"/>
    <property type="match status" value="1"/>
</dbReference>
<dbReference type="InterPro" id="IPR008949">
    <property type="entry name" value="Isoprenoid_synthase_dom_sf"/>
</dbReference>
<reference evidence="2" key="1">
    <citation type="submission" date="2017-12" db="EMBL/GenBank/DDBJ databases">
        <title>Draft genome sequence of Telmatospirillum siberiense 26-4b1T, an acidotolerant peatland alphaproteobacterium potentially involved in sulfur cycling.</title>
        <authorList>
            <person name="Hausmann B."/>
            <person name="Pjevac P."/>
            <person name="Schreck K."/>
            <person name="Herbold C.W."/>
            <person name="Daims H."/>
            <person name="Wagner M."/>
            <person name="Pester M."/>
            <person name="Loy A."/>
        </authorList>
    </citation>
    <scope>NUCLEOTIDE SEQUENCE [LARGE SCALE GENOMIC DNA]</scope>
    <source>
        <strain evidence="2">26-4b1</strain>
    </source>
</reference>
<evidence type="ECO:0000313" key="2">
    <source>
        <dbReference type="Proteomes" id="UP000233293"/>
    </source>
</evidence>
<dbReference type="Pfam" id="PF00494">
    <property type="entry name" value="SQS_PSY"/>
    <property type="match status" value="1"/>
</dbReference>
<dbReference type="Proteomes" id="UP000233293">
    <property type="component" value="Unassembled WGS sequence"/>
</dbReference>
<dbReference type="EMBL" id="PIUM01000016">
    <property type="protein sequence ID" value="PKU23828.1"/>
    <property type="molecule type" value="Genomic_DNA"/>
</dbReference>